<reference evidence="3" key="1">
    <citation type="submission" date="2022-05" db="EMBL/GenBank/DDBJ databases">
        <authorList>
            <person name="Okamura Y."/>
        </authorList>
    </citation>
    <scope>NUCLEOTIDE SEQUENCE</scope>
</reference>
<feature type="region of interest" description="Disordered" evidence="1">
    <location>
        <begin position="792"/>
        <end position="828"/>
    </location>
</feature>
<feature type="compositionally biased region" description="Basic and acidic residues" evidence="1">
    <location>
        <begin position="975"/>
        <end position="990"/>
    </location>
</feature>
<dbReference type="GO" id="GO:0005881">
    <property type="term" value="C:cytoplasmic microtubule"/>
    <property type="evidence" value="ECO:0007669"/>
    <property type="project" value="TreeGrafter"/>
</dbReference>
<evidence type="ECO:0000313" key="4">
    <source>
        <dbReference type="Proteomes" id="UP001152562"/>
    </source>
</evidence>
<feature type="region of interest" description="Disordered" evidence="1">
    <location>
        <begin position="950"/>
        <end position="991"/>
    </location>
</feature>
<dbReference type="InterPro" id="IPR011989">
    <property type="entry name" value="ARM-like"/>
</dbReference>
<evidence type="ECO:0000259" key="2">
    <source>
        <dbReference type="SMART" id="SM01349"/>
    </source>
</evidence>
<protein>
    <recommendedName>
        <fullName evidence="2">TOG domain-containing protein</fullName>
    </recommendedName>
</protein>
<dbReference type="InterPro" id="IPR016024">
    <property type="entry name" value="ARM-type_fold"/>
</dbReference>
<dbReference type="SUPFAM" id="SSF48371">
    <property type="entry name" value="ARM repeat"/>
    <property type="match status" value="2"/>
</dbReference>
<accession>A0A9P0TUF1</accession>
<organism evidence="3 4">
    <name type="scientific">Pieris brassicae</name>
    <name type="common">White butterfly</name>
    <name type="synonym">Large white butterfly</name>
    <dbReference type="NCBI Taxonomy" id="7116"/>
    <lineage>
        <taxon>Eukaryota</taxon>
        <taxon>Metazoa</taxon>
        <taxon>Ecdysozoa</taxon>
        <taxon>Arthropoda</taxon>
        <taxon>Hexapoda</taxon>
        <taxon>Insecta</taxon>
        <taxon>Pterygota</taxon>
        <taxon>Neoptera</taxon>
        <taxon>Endopterygota</taxon>
        <taxon>Lepidoptera</taxon>
        <taxon>Glossata</taxon>
        <taxon>Ditrysia</taxon>
        <taxon>Papilionoidea</taxon>
        <taxon>Pieridae</taxon>
        <taxon>Pierinae</taxon>
        <taxon>Pieris</taxon>
    </lineage>
</organism>
<dbReference type="Gene3D" id="1.25.10.10">
    <property type="entry name" value="Leucine-rich Repeat Variant"/>
    <property type="match status" value="2"/>
</dbReference>
<dbReference type="SMART" id="SM01349">
    <property type="entry name" value="TOG"/>
    <property type="match status" value="1"/>
</dbReference>
<feature type="domain" description="TOG" evidence="2">
    <location>
        <begin position="1002"/>
        <end position="1238"/>
    </location>
</feature>
<dbReference type="PANTHER" id="PTHR21567">
    <property type="entry name" value="CLASP"/>
    <property type="match status" value="1"/>
</dbReference>
<dbReference type="GO" id="GO:0008017">
    <property type="term" value="F:microtubule binding"/>
    <property type="evidence" value="ECO:0007669"/>
    <property type="project" value="TreeGrafter"/>
</dbReference>
<evidence type="ECO:0000313" key="3">
    <source>
        <dbReference type="EMBL" id="CAH4037706.1"/>
    </source>
</evidence>
<feature type="region of interest" description="Disordered" evidence="1">
    <location>
        <begin position="876"/>
        <end position="922"/>
    </location>
</feature>
<dbReference type="GO" id="GO:0005929">
    <property type="term" value="C:cilium"/>
    <property type="evidence" value="ECO:0007669"/>
    <property type="project" value="TreeGrafter"/>
</dbReference>
<feature type="region of interest" description="Disordered" evidence="1">
    <location>
        <begin position="393"/>
        <end position="414"/>
    </location>
</feature>
<dbReference type="PANTHER" id="PTHR21567:SF87">
    <property type="entry name" value="CRESCERIN-LIKE PROTEIN CHE-12"/>
    <property type="match status" value="1"/>
</dbReference>
<feature type="compositionally biased region" description="Basic and acidic residues" evidence="1">
    <location>
        <begin position="892"/>
        <end position="909"/>
    </location>
</feature>
<dbReference type="AlphaFoldDB" id="A0A9P0TUF1"/>
<proteinExistence type="predicted"/>
<dbReference type="EMBL" id="CALOZG010000085">
    <property type="protein sequence ID" value="CAH4037706.1"/>
    <property type="molecule type" value="Genomic_DNA"/>
</dbReference>
<dbReference type="Proteomes" id="UP001152562">
    <property type="component" value="Unassembled WGS sequence"/>
</dbReference>
<comment type="caution">
    <text evidence="3">The sequence shown here is derived from an EMBL/GenBank/DDBJ whole genome shotgun (WGS) entry which is preliminary data.</text>
</comment>
<sequence length="1240" mass="138053">MKNFKSLGEYTTTCVYSSIGQSVAYRPIINPVGIHVASRGHASGARRQFTMQLPEIHGPPPLAPLWDRILRARALPPDLDVQLLYIAIKDRLTHPEWEVRLHALRVLADLLPLSGNALSFPFDQVIDNLGHTSPNVRKAALDALRVFCSHCEEPECGARAILDKCFYNNIRPHSADLSFKINVVTGLVLSIPTLFGILKRRHRDLDIFPVIENLGDKLFDSMHKDAALRSLMKLRRVCGPRDYALCFSRLDPRVQDKFRYLCEMYDEDSMDVYYGPRRSRNQNVLHINRILNNPATIPIHFSTDSSSDDSYKVPMHNNNYAKVIIETEIKFDSDTAITMTVLEQNETESEKNTASDDECSSDDRLFLKYSEEESEEDADVIVKKVRFGGESVKIRTPDSDNLLNSEDDSNQNNSQSLLEKLNEEVSLPDRPSILDKANEIKREAVERENLAPPKKSGIPLPVIQKQRKSLAYVSRNDNRIKSKSLSELYDYFNGKKKKTIETKSKERTDFALTLSEVKSPEKVSSPVESHREVEVLHNLQRSPTVSPRRPQTHVTVDTDRFILDLIASSPPESLLISPRPTSPLQLHYDWEALGVVPEHIVEQLHNTENWISAVKAADQLHGALLESDNVALLETAALSLVQHMWALSDAIPATRAPAEGVVCSMVRNANADCIRQLLPDLLRRLSREPAPTALPHALLLRISLHHLVELVFDQNIITETDLNKLEAARLQATMCLAKAAGPAAVLAAVRRCSAALPDASMFCYKLRDKINKPLENIQIHVSRTSQLPIPTRRRRAMSTPTPAPRPRRLKPLPDSAPSLGISSPGRSLEVRPIPRKQVGLVHGGGMRRLCCCGGTPVRPTPICAPDLVADLPLHTRDTSANTNLPEEIITPVKEKDKTDDSSTFEKIENEPEITSQAPSTPSIHVEDFSEKTQSSGSLNASNISEQKENVLHQSDEAISQKSESISNKSESMDQIDCRPKSEKSILERRKSGFSTSSIRSISLEQVPQRHERDIRTALAETIIPARHEDWEAIVSALTEIERLARDETARAPAASWRSVVRTASTHVRSLRSRVARAACSALGSLFESRGKILESDVEEAAGALLERCADANRFLRAEAANALGQVACGAGCARAGVALARKGATHRAGPVRAAAAQALTRLTRHTGPSKILDLPPEPRIVILRAAGELLGDAHPETRLHARHLCILLSEDPRFHQMLKDSMPLSRYRAIEKYVEKLRCR</sequence>
<feature type="compositionally biased region" description="Polar residues" evidence="1">
    <location>
        <begin position="912"/>
        <end position="922"/>
    </location>
</feature>
<dbReference type="GO" id="GO:0000226">
    <property type="term" value="P:microtubule cytoskeleton organization"/>
    <property type="evidence" value="ECO:0007669"/>
    <property type="project" value="UniProtKB-ARBA"/>
</dbReference>
<gene>
    <name evidence="3" type="ORF">PIBRA_LOCUS13344</name>
</gene>
<keyword evidence="4" id="KW-1185">Reference proteome</keyword>
<evidence type="ECO:0000256" key="1">
    <source>
        <dbReference type="SAM" id="MobiDB-lite"/>
    </source>
</evidence>
<dbReference type="InterPro" id="IPR034085">
    <property type="entry name" value="TOG"/>
</dbReference>
<name>A0A9P0TUF1_PIEBR</name>
<feature type="compositionally biased region" description="Polar residues" evidence="1">
    <location>
        <begin position="956"/>
        <end position="969"/>
    </location>
</feature>
<feature type="compositionally biased region" description="Low complexity" evidence="1">
    <location>
        <begin position="399"/>
        <end position="414"/>
    </location>
</feature>